<dbReference type="Proteomes" id="UP000789508">
    <property type="component" value="Unassembled WGS sequence"/>
</dbReference>
<feature type="compositionally biased region" description="Low complexity" evidence="1">
    <location>
        <begin position="789"/>
        <end position="809"/>
    </location>
</feature>
<dbReference type="AlphaFoldDB" id="A0A9N8V659"/>
<feature type="region of interest" description="Disordered" evidence="1">
    <location>
        <begin position="269"/>
        <end position="321"/>
    </location>
</feature>
<dbReference type="PANTHER" id="PTHR10845">
    <property type="entry name" value="REGULATOR OF G PROTEIN SIGNALING"/>
    <property type="match status" value="1"/>
</dbReference>
<feature type="domain" description="RGS" evidence="2">
    <location>
        <begin position="340"/>
        <end position="469"/>
    </location>
</feature>
<dbReference type="PRINTS" id="PR01301">
    <property type="entry name" value="RGSPROTEIN"/>
</dbReference>
<feature type="compositionally biased region" description="Polar residues" evidence="1">
    <location>
        <begin position="1082"/>
        <end position="1101"/>
    </location>
</feature>
<name>A0A9N8V659_9GLOM</name>
<sequence length="1208" mass="137365">MDPNTTTPITNNPVRSSSLQHKRSISQIETSTTNKSRPPSQTSQSQPPSRTHSRSSSTHRYINIYVKDPFQLSSLSSSIKIDNNSSLDNNYSIQHMNHLLYENIDDSEWDNYTNSSKIESKPLLFDSEYYGDQIKNDIRHSSSTQIEAEYAFKYGGIERVGSYEPLEVGLLYDVGMVALRFRDIVGEVLEHGDVVNVLNFYDGYSGLRDQLEDLEEHTSLEDSKDDSIWNPISERQIAEISELHPKEKRRYSMPIMLNRKRHSLTKNGQFQVDSSAPPVPPIPQVSPVSNQPSFINSSDKSTSPLLPTPSTSATQSSVDTLPSNPTALHIQNLIQASEARFQSILTNTLALNFFQRFTISEYSAENPLFWLDVELFAAGISSDDEDNYFDEQQTALIHAKYIYLTYISPNAPLQVNLSDEIRREIPWPLDDDCVIERDMFDEAQEAVYQLMRGHTFMRFEESKEWRECLRIKTEEPEIYQQHQITKSLEHYFRPNMNLMLAVTMSLDNEESAPALISHHYKEQTLHSILSQYFPQSILSDGTGKKLEIHRYSEILAPPALQGYFNSENRMTTAQRMRRIKKEKKLRWVFGEKLAKMPGQFNNVGGRAKELLLDDNEDATSVTSVLTANRKATRDVWNRKKKVEKLESIFGQTLKESQLYSQQIIKKEAPQKSNQNSSTVPSKKNSSTTIKNIDSVKNNPTSSSPTSFEFLTSNHDDGVHLTTINDLSAKDRRILWKKSQKLKLMLGEALDEELVRQTLALPTTNNAASIDNENYRSSGQYRKKLRRASDSMIPSTPSTSTQSPLTTPSSFYFAATSPQKNDSSNMNNRGHNKANRESGSWDASIRNNDYINRPHASLLILKDTKEYRRKKLQKLHQFLGEKVPVHVVLGQDDDYGSLPTTPTAIRSRSHKETGSNSLHSSKKQSISYQHQHNNNNVPATTSSTSNYDTSDQIHSPPVNAKLLAQDKKLHQKRAVKLKKMFGETPPQDLYISSTPVHHPQTPSPPISQSSSKRASTSSRLDIHRRSIMSLDYLFENDRKVMYELIDYMFESDDNEAESNLTNSTHNNDEINLNAYRHIASAPATPSTGKPSFSPPIHQSSPSGKHYRLKDIQNLSKFFGADDNNNNQMFPVEVLDELLADLEKEIREEANTNDGEFDREAIEGLIGKVKELRAKTNELHVDYYRDGGTSSNRQYSHGHKRTDRDSLLLN</sequence>
<dbReference type="InterPro" id="IPR044926">
    <property type="entry name" value="RGS_subdomain_2"/>
</dbReference>
<dbReference type="Gene3D" id="1.10.167.10">
    <property type="entry name" value="Regulator of G-protein Signalling 4, domain 2"/>
    <property type="match status" value="1"/>
</dbReference>
<feature type="region of interest" description="Disordered" evidence="1">
    <location>
        <begin position="784"/>
        <end position="839"/>
    </location>
</feature>
<protein>
    <submittedName>
        <fullName evidence="3">1337_t:CDS:1</fullName>
    </submittedName>
</protein>
<organism evidence="3 4">
    <name type="scientific">Ambispora leptoticha</name>
    <dbReference type="NCBI Taxonomy" id="144679"/>
    <lineage>
        <taxon>Eukaryota</taxon>
        <taxon>Fungi</taxon>
        <taxon>Fungi incertae sedis</taxon>
        <taxon>Mucoromycota</taxon>
        <taxon>Glomeromycotina</taxon>
        <taxon>Glomeromycetes</taxon>
        <taxon>Archaeosporales</taxon>
        <taxon>Ambisporaceae</taxon>
        <taxon>Ambispora</taxon>
    </lineage>
</organism>
<feature type="compositionally biased region" description="Low complexity" evidence="1">
    <location>
        <begin position="285"/>
        <end position="317"/>
    </location>
</feature>
<feature type="compositionally biased region" description="Low complexity" evidence="1">
    <location>
        <begin position="939"/>
        <end position="949"/>
    </location>
</feature>
<dbReference type="PANTHER" id="PTHR10845:SF192">
    <property type="entry name" value="DOUBLE HIT, ISOFORM B"/>
    <property type="match status" value="1"/>
</dbReference>
<proteinExistence type="predicted"/>
<dbReference type="SMART" id="SM00315">
    <property type="entry name" value="RGS"/>
    <property type="match status" value="1"/>
</dbReference>
<dbReference type="Pfam" id="PF00615">
    <property type="entry name" value="RGS"/>
    <property type="match status" value="1"/>
</dbReference>
<feature type="region of interest" description="Disordered" evidence="1">
    <location>
        <begin position="665"/>
        <end position="713"/>
    </location>
</feature>
<feature type="compositionally biased region" description="Low complexity" evidence="1">
    <location>
        <begin position="36"/>
        <end position="58"/>
    </location>
</feature>
<feature type="compositionally biased region" description="Polar residues" evidence="1">
    <location>
        <begin position="14"/>
        <end position="35"/>
    </location>
</feature>
<keyword evidence="4" id="KW-1185">Reference proteome</keyword>
<feature type="compositionally biased region" description="Polar residues" evidence="1">
    <location>
        <begin position="815"/>
        <end position="828"/>
    </location>
</feature>
<dbReference type="InterPro" id="IPR036305">
    <property type="entry name" value="RGS_sf"/>
</dbReference>
<feature type="compositionally biased region" description="Low complexity" evidence="1">
    <location>
        <begin position="1005"/>
        <end position="1017"/>
    </location>
</feature>
<evidence type="ECO:0000313" key="3">
    <source>
        <dbReference type="EMBL" id="CAG8439563.1"/>
    </source>
</evidence>
<dbReference type="PROSITE" id="PS50132">
    <property type="entry name" value="RGS"/>
    <property type="match status" value="1"/>
</dbReference>
<feature type="region of interest" description="Disordered" evidence="1">
    <location>
        <begin position="984"/>
        <end position="1018"/>
    </location>
</feature>
<gene>
    <name evidence="3" type="ORF">ALEPTO_LOCUS185</name>
</gene>
<feature type="compositionally biased region" description="Polar residues" evidence="1">
    <location>
        <begin position="913"/>
        <end position="938"/>
    </location>
</feature>
<feature type="region of interest" description="Disordered" evidence="1">
    <location>
        <begin position="890"/>
        <end position="954"/>
    </location>
</feature>
<evidence type="ECO:0000259" key="2">
    <source>
        <dbReference type="PROSITE" id="PS50132"/>
    </source>
</evidence>
<comment type="caution">
    <text evidence="3">The sequence shown here is derived from an EMBL/GenBank/DDBJ whole genome shotgun (WGS) entry which is preliminary data.</text>
</comment>
<feature type="compositionally biased region" description="Low complexity" evidence="1">
    <location>
        <begin position="1"/>
        <end position="13"/>
    </location>
</feature>
<dbReference type="CDD" id="cd07440">
    <property type="entry name" value="RGS"/>
    <property type="match status" value="1"/>
</dbReference>
<feature type="region of interest" description="Disordered" evidence="1">
    <location>
        <begin position="1"/>
        <end position="58"/>
    </location>
</feature>
<dbReference type="InterPro" id="IPR016137">
    <property type="entry name" value="RGS"/>
</dbReference>
<reference evidence="3" key="1">
    <citation type="submission" date="2021-06" db="EMBL/GenBank/DDBJ databases">
        <authorList>
            <person name="Kallberg Y."/>
            <person name="Tangrot J."/>
            <person name="Rosling A."/>
        </authorList>
    </citation>
    <scope>NUCLEOTIDE SEQUENCE</scope>
    <source>
        <strain evidence="3">FL130A</strain>
    </source>
</reference>
<evidence type="ECO:0000256" key="1">
    <source>
        <dbReference type="SAM" id="MobiDB-lite"/>
    </source>
</evidence>
<evidence type="ECO:0000313" key="4">
    <source>
        <dbReference type="Proteomes" id="UP000789508"/>
    </source>
</evidence>
<dbReference type="SUPFAM" id="SSF48097">
    <property type="entry name" value="Regulator of G-protein signaling, RGS"/>
    <property type="match status" value="1"/>
</dbReference>
<feature type="region of interest" description="Disordered" evidence="1">
    <location>
        <begin position="1081"/>
        <end position="1103"/>
    </location>
</feature>
<feature type="region of interest" description="Disordered" evidence="1">
    <location>
        <begin position="1181"/>
        <end position="1208"/>
    </location>
</feature>
<dbReference type="OrthoDB" id="196547at2759"/>
<feature type="compositionally biased region" description="Polar residues" evidence="1">
    <location>
        <begin position="670"/>
        <end position="712"/>
    </location>
</feature>
<accession>A0A9N8V659</accession>
<dbReference type="EMBL" id="CAJVPS010000008">
    <property type="protein sequence ID" value="CAG8439563.1"/>
    <property type="molecule type" value="Genomic_DNA"/>
</dbReference>